<dbReference type="PROSITE" id="PS50977">
    <property type="entry name" value="HTH_TETR_2"/>
    <property type="match status" value="1"/>
</dbReference>
<dbReference type="Gene3D" id="1.10.357.10">
    <property type="entry name" value="Tetracycline Repressor, domain 2"/>
    <property type="match status" value="1"/>
</dbReference>
<dbReference type="PANTHER" id="PTHR30055:SF226">
    <property type="entry name" value="HTH-TYPE TRANSCRIPTIONAL REGULATOR PKSA"/>
    <property type="match status" value="1"/>
</dbReference>
<dbReference type="EMBL" id="AVPL01000046">
    <property type="protein sequence ID" value="KGN40275.1"/>
    <property type="molecule type" value="Genomic_DNA"/>
</dbReference>
<evidence type="ECO:0000313" key="5">
    <source>
        <dbReference type="Proteomes" id="UP000030013"/>
    </source>
</evidence>
<dbReference type="Proteomes" id="UP000030013">
    <property type="component" value="Unassembled WGS sequence"/>
</dbReference>
<dbReference type="SUPFAM" id="SSF46689">
    <property type="entry name" value="Homeodomain-like"/>
    <property type="match status" value="1"/>
</dbReference>
<keyword evidence="1 2" id="KW-0238">DNA-binding</keyword>
<reference evidence="4 5" key="1">
    <citation type="submission" date="2013-08" db="EMBL/GenBank/DDBJ databases">
        <title>The genome sequence of Knoellia aerolata.</title>
        <authorList>
            <person name="Zhu W."/>
            <person name="Wang G."/>
        </authorList>
    </citation>
    <scope>NUCLEOTIDE SEQUENCE [LARGE SCALE GENOMIC DNA]</scope>
    <source>
        <strain evidence="4 5">DSM 18566</strain>
    </source>
</reference>
<accession>A0A0A0JS39</accession>
<dbReference type="InterPro" id="IPR009057">
    <property type="entry name" value="Homeodomain-like_sf"/>
</dbReference>
<keyword evidence="5" id="KW-1185">Reference proteome</keyword>
<dbReference type="PRINTS" id="PR00455">
    <property type="entry name" value="HTHTETR"/>
</dbReference>
<gene>
    <name evidence="4" type="ORF">N801_14955</name>
</gene>
<name>A0A0A0JS39_9MICO</name>
<organism evidence="4 5">
    <name type="scientific">Knoellia aerolata DSM 18566</name>
    <dbReference type="NCBI Taxonomy" id="1385519"/>
    <lineage>
        <taxon>Bacteria</taxon>
        <taxon>Bacillati</taxon>
        <taxon>Actinomycetota</taxon>
        <taxon>Actinomycetes</taxon>
        <taxon>Micrococcales</taxon>
        <taxon>Intrasporangiaceae</taxon>
        <taxon>Knoellia</taxon>
    </lineage>
</organism>
<dbReference type="Pfam" id="PF00440">
    <property type="entry name" value="TetR_N"/>
    <property type="match status" value="1"/>
</dbReference>
<dbReference type="PANTHER" id="PTHR30055">
    <property type="entry name" value="HTH-TYPE TRANSCRIPTIONAL REGULATOR RUTR"/>
    <property type="match status" value="1"/>
</dbReference>
<dbReference type="AlphaFoldDB" id="A0A0A0JS39"/>
<feature type="DNA-binding region" description="H-T-H motif" evidence="2">
    <location>
        <begin position="26"/>
        <end position="45"/>
    </location>
</feature>
<feature type="non-terminal residue" evidence="4">
    <location>
        <position position="200"/>
    </location>
</feature>
<dbReference type="GO" id="GO:0000976">
    <property type="term" value="F:transcription cis-regulatory region binding"/>
    <property type="evidence" value="ECO:0007669"/>
    <property type="project" value="TreeGrafter"/>
</dbReference>
<comment type="caution">
    <text evidence="4">The sequence shown here is derived from an EMBL/GenBank/DDBJ whole genome shotgun (WGS) entry which is preliminary data.</text>
</comment>
<evidence type="ECO:0000256" key="1">
    <source>
        <dbReference type="ARBA" id="ARBA00023125"/>
    </source>
</evidence>
<evidence type="ECO:0000259" key="3">
    <source>
        <dbReference type="PROSITE" id="PS50977"/>
    </source>
</evidence>
<evidence type="ECO:0000256" key="2">
    <source>
        <dbReference type="PROSITE-ProRule" id="PRU00335"/>
    </source>
</evidence>
<protein>
    <recommendedName>
        <fullName evidence="3">HTH tetR-type domain-containing protein</fullName>
    </recommendedName>
</protein>
<dbReference type="GO" id="GO:0003700">
    <property type="term" value="F:DNA-binding transcription factor activity"/>
    <property type="evidence" value="ECO:0007669"/>
    <property type="project" value="TreeGrafter"/>
</dbReference>
<dbReference type="eggNOG" id="COG1309">
    <property type="taxonomic scope" value="Bacteria"/>
</dbReference>
<feature type="domain" description="HTH tetR-type" evidence="3">
    <location>
        <begin position="4"/>
        <end position="63"/>
    </location>
</feature>
<dbReference type="InterPro" id="IPR001647">
    <property type="entry name" value="HTH_TetR"/>
</dbReference>
<dbReference type="InterPro" id="IPR050109">
    <property type="entry name" value="HTH-type_TetR-like_transc_reg"/>
</dbReference>
<dbReference type="STRING" id="1385519.N801_14955"/>
<sequence>MTPDDRRAAIIAATVPLLREKGRAASTREIASAAGIAEGTIFRVFDNKDALIDACVHDAFDTSALVAELAGVDRALPVPERLAAAVAVMQRHLREIFALMSVLQSTGQQVRHPSGSEAFRRRHEATAELDAAFVDLLGADAARLRVPASTFIGYLRMLTLSSVHPMLDGDASTPEQLVDVLLEGALTRGGAAAATTAAAT</sequence>
<proteinExistence type="predicted"/>
<evidence type="ECO:0000313" key="4">
    <source>
        <dbReference type="EMBL" id="KGN40275.1"/>
    </source>
</evidence>